<evidence type="ECO:0000256" key="17">
    <source>
        <dbReference type="ARBA" id="ARBA00023268"/>
    </source>
</evidence>
<keyword evidence="7" id="KW-1003">Cell membrane</keyword>
<evidence type="ECO:0000256" key="24">
    <source>
        <dbReference type="SAM" id="MobiDB-lite"/>
    </source>
</evidence>
<evidence type="ECO:0000256" key="22">
    <source>
        <dbReference type="NCBIfam" id="TIGR02071"/>
    </source>
</evidence>
<comment type="caution">
    <text evidence="28">The sequence shown here is derived from an EMBL/GenBank/DDBJ whole genome shotgun (WGS) entry which is preliminary data.</text>
</comment>
<accession>A0ABT7SPW0</accession>
<dbReference type="PANTHER" id="PTHR32282:SF11">
    <property type="entry name" value="PENICILLIN-BINDING PROTEIN 1B"/>
    <property type="match status" value="1"/>
</dbReference>
<evidence type="ECO:0000256" key="16">
    <source>
        <dbReference type="ARBA" id="ARBA00023251"/>
    </source>
</evidence>
<comment type="catalytic activity">
    <reaction evidence="20">
        <text>Preferential cleavage: (Ac)2-L-Lys-D-Ala-|-D-Ala. Also transpeptidation of peptidyl-alanyl moieties that are N-acyl substituents of D-alanine.</text>
        <dbReference type="EC" id="3.4.16.4"/>
    </reaction>
</comment>
<dbReference type="InterPro" id="IPR050396">
    <property type="entry name" value="Glycosyltr_51/Transpeptidase"/>
</dbReference>
<protein>
    <recommendedName>
        <fullName evidence="6 22">Penicillin-binding protein 1B</fullName>
        <shortName evidence="23">PBP-1b</shortName>
        <shortName evidence="23">PBP1b</shortName>
    </recommendedName>
    <alternativeName>
        <fullName evidence="19 23">Murein polymerase</fullName>
    </alternativeName>
</protein>
<feature type="domain" description="Bifunctional transglycosylase second" evidence="27">
    <location>
        <begin position="76"/>
        <end position="158"/>
    </location>
</feature>
<comment type="similarity">
    <text evidence="5 23">In the N-terminal section; belongs to the glycosyltransferase 51 family.</text>
</comment>
<evidence type="ECO:0000256" key="5">
    <source>
        <dbReference type="ARBA" id="ARBA00007739"/>
    </source>
</evidence>
<dbReference type="RefSeq" id="WP_289410890.1">
    <property type="nucleotide sequence ID" value="NZ_JAUCDY010000008.1"/>
</dbReference>
<keyword evidence="14 23" id="KW-0573">Peptidoglycan synthesis</keyword>
<keyword evidence="17" id="KW-0511">Multifunctional enzyme</keyword>
<comment type="function">
    <text evidence="1 23">Cell wall formation. Synthesis of cross-linked peptidoglycan from the lipid intermediates. The enzyme has a penicillin-insensitive transglycosylase N-terminal domain (formation of linear glycan strands) and a penicillin-sensitive transpeptidase C-terminal domain (cross-linking of the peptide subunits).</text>
</comment>
<dbReference type="InterPro" id="IPR001460">
    <property type="entry name" value="PCN-bd_Tpept"/>
</dbReference>
<keyword evidence="29" id="KW-1185">Reference proteome</keyword>
<comment type="similarity">
    <text evidence="4 23">In the C-terminal section; belongs to the transpeptidase family.</text>
</comment>
<comment type="pathway">
    <text evidence="3 23">Cell wall biogenesis; peptidoglycan biosynthesis.</text>
</comment>
<evidence type="ECO:0000256" key="21">
    <source>
        <dbReference type="ARBA" id="ARBA00049902"/>
    </source>
</evidence>
<evidence type="ECO:0000256" key="14">
    <source>
        <dbReference type="ARBA" id="ARBA00022984"/>
    </source>
</evidence>
<evidence type="ECO:0000256" key="15">
    <source>
        <dbReference type="ARBA" id="ARBA00023136"/>
    </source>
</evidence>
<dbReference type="Gene3D" id="3.40.710.10">
    <property type="entry name" value="DD-peptidase/beta-lactamase superfamily"/>
    <property type="match status" value="1"/>
</dbReference>
<evidence type="ECO:0000256" key="10">
    <source>
        <dbReference type="ARBA" id="ARBA00022676"/>
    </source>
</evidence>
<dbReference type="Proteomes" id="UP001241056">
    <property type="component" value="Unassembled WGS sequence"/>
</dbReference>
<evidence type="ECO:0000256" key="8">
    <source>
        <dbReference type="ARBA" id="ARBA00022645"/>
    </source>
</evidence>
<dbReference type="NCBIfam" id="TIGR02071">
    <property type="entry name" value="PBP_1b"/>
    <property type="match status" value="1"/>
</dbReference>
<evidence type="ECO:0000256" key="1">
    <source>
        <dbReference type="ARBA" id="ARBA00002624"/>
    </source>
</evidence>
<evidence type="ECO:0000256" key="11">
    <source>
        <dbReference type="ARBA" id="ARBA00022679"/>
    </source>
</evidence>
<evidence type="ECO:0000256" key="19">
    <source>
        <dbReference type="ARBA" id="ARBA00032454"/>
    </source>
</evidence>
<dbReference type="EMBL" id="JAUCDY010000008">
    <property type="protein sequence ID" value="MDM7858220.1"/>
    <property type="molecule type" value="Genomic_DNA"/>
</dbReference>
<feature type="domain" description="Glycosyl transferase family 51" evidence="26">
    <location>
        <begin position="171"/>
        <end position="340"/>
    </location>
</feature>
<keyword evidence="13 23" id="KW-0133">Cell shape</keyword>
<feature type="region of interest" description="Disordered" evidence="24">
    <location>
        <begin position="1"/>
        <end position="24"/>
    </location>
</feature>
<dbReference type="InterPro" id="IPR012338">
    <property type="entry name" value="Beta-lactam/transpept-like"/>
</dbReference>
<evidence type="ECO:0000256" key="13">
    <source>
        <dbReference type="ARBA" id="ARBA00022960"/>
    </source>
</evidence>
<keyword evidence="15" id="KW-0472">Membrane</keyword>
<evidence type="ECO:0000256" key="9">
    <source>
        <dbReference type="ARBA" id="ARBA00022670"/>
    </source>
</evidence>
<dbReference type="Pfam" id="PF00912">
    <property type="entry name" value="Transgly"/>
    <property type="match status" value="1"/>
</dbReference>
<dbReference type="Gene3D" id="1.20.5.100">
    <property type="entry name" value="Cytochrome c1, transmembrane anchor, C-terminal"/>
    <property type="match status" value="1"/>
</dbReference>
<evidence type="ECO:0000259" key="27">
    <source>
        <dbReference type="Pfam" id="PF14814"/>
    </source>
</evidence>
<evidence type="ECO:0000313" key="29">
    <source>
        <dbReference type="Proteomes" id="UP001241056"/>
    </source>
</evidence>
<reference evidence="28 29" key="1">
    <citation type="submission" date="2023-06" db="EMBL/GenBank/DDBJ databases">
        <title>Thiopseudomonas sp. CY1220 draft genome sequence.</title>
        <authorList>
            <person name="Zhao G."/>
            <person name="An M."/>
        </authorList>
    </citation>
    <scope>NUCLEOTIDE SEQUENCE [LARGE SCALE GENOMIC DNA]</scope>
    <source>
        <strain evidence="28 29">CY1220</strain>
    </source>
</reference>
<keyword evidence="18 23" id="KW-0961">Cell wall biogenesis/degradation</keyword>
<dbReference type="SUPFAM" id="SSF56601">
    <property type="entry name" value="beta-lactamase/transpeptidase-like"/>
    <property type="match status" value="1"/>
</dbReference>
<proteinExistence type="inferred from homology"/>
<evidence type="ECO:0000256" key="3">
    <source>
        <dbReference type="ARBA" id="ARBA00004752"/>
    </source>
</evidence>
<dbReference type="PIRSF" id="PIRSF002799">
    <property type="entry name" value="PBP_1b"/>
    <property type="match status" value="1"/>
</dbReference>
<dbReference type="SUPFAM" id="SSF53955">
    <property type="entry name" value="Lysozyme-like"/>
    <property type="match status" value="1"/>
</dbReference>
<dbReference type="Pfam" id="PF14814">
    <property type="entry name" value="UB2H"/>
    <property type="match status" value="1"/>
</dbReference>
<dbReference type="Pfam" id="PF00905">
    <property type="entry name" value="Transpeptidase"/>
    <property type="match status" value="1"/>
</dbReference>
<dbReference type="InterPro" id="IPR023346">
    <property type="entry name" value="Lysozyme-like_dom_sf"/>
</dbReference>
<comment type="catalytic activity">
    <reaction evidence="21">
        <text>[GlcNAc-(1-&gt;4)-Mur2Ac(oyl-L-Ala-gamma-D-Glu-L-Lys-D-Ala-D-Ala)](n)-di-trans,octa-cis-undecaprenyl diphosphate + beta-D-GlcNAc-(1-&gt;4)-Mur2Ac(oyl-L-Ala-gamma-D-Glu-L-Lys-D-Ala-D-Ala)-di-trans,octa-cis-undecaprenyl diphosphate = [GlcNAc-(1-&gt;4)-Mur2Ac(oyl-L-Ala-gamma-D-Glu-L-Lys-D-Ala-D-Ala)](n+1)-di-trans,octa-cis-undecaprenyl diphosphate + di-trans,octa-cis-undecaprenyl diphosphate + H(+)</text>
        <dbReference type="Rhea" id="RHEA:23708"/>
        <dbReference type="Rhea" id="RHEA-COMP:9602"/>
        <dbReference type="Rhea" id="RHEA-COMP:9603"/>
        <dbReference type="ChEBI" id="CHEBI:15378"/>
        <dbReference type="ChEBI" id="CHEBI:58405"/>
        <dbReference type="ChEBI" id="CHEBI:60033"/>
        <dbReference type="ChEBI" id="CHEBI:78435"/>
        <dbReference type="EC" id="2.4.99.28"/>
    </reaction>
</comment>
<name>A0ABT7SPW0_9GAMM</name>
<evidence type="ECO:0000259" key="26">
    <source>
        <dbReference type="Pfam" id="PF00912"/>
    </source>
</evidence>
<dbReference type="PANTHER" id="PTHR32282">
    <property type="entry name" value="BINDING PROTEIN TRANSPEPTIDASE, PUTATIVE-RELATED"/>
    <property type="match status" value="1"/>
</dbReference>
<evidence type="ECO:0000256" key="23">
    <source>
        <dbReference type="PIRNR" id="PIRNR002799"/>
    </source>
</evidence>
<dbReference type="InterPro" id="IPR011813">
    <property type="entry name" value="PBP_1b"/>
</dbReference>
<dbReference type="Gene3D" id="1.10.3810.10">
    <property type="entry name" value="Biosynthetic peptidoglycan transglycosylase-like"/>
    <property type="match status" value="1"/>
</dbReference>
<keyword evidence="8" id="KW-0121">Carboxypeptidase</keyword>
<evidence type="ECO:0000256" key="6">
    <source>
        <dbReference type="ARBA" id="ARBA00018637"/>
    </source>
</evidence>
<evidence type="ECO:0000256" key="2">
    <source>
        <dbReference type="ARBA" id="ARBA00004236"/>
    </source>
</evidence>
<feature type="domain" description="Penicillin-binding protein transpeptidase" evidence="25">
    <location>
        <begin position="436"/>
        <end position="674"/>
    </location>
</feature>
<dbReference type="InterPro" id="IPR028166">
    <property type="entry name" value="UB2H"/>
</dbReference>
<evidence type="ECO:0000313" key="28">
    <source>
        <dbReference type="EMBL" id="MDM7858220.1"/>
    </source>
</evidence>
<feature type="compositionally biased region" description="Basic residues" evidence="24">
    <location>
        <begin position="12"/>
        <end position="22"/>
    </location>
</feature>
<keyword evidence="11 23" id="KW-0808">Transferase</keyword>
<dbReference type="Gene3D" id="3.30.2060.10">
    <property type="entry name" value="Penicillin-binding protein 1b domain"/>
    <property type="match status" value="1"/>
</dbReference>
<sequence length="789" mass="88026">MSQQNRTSRPTRGSKKNKKKPSPRSGRWLRLLFKLAVVALLVLAAVMVYLDAVVQERFSGKRWTVPARVYARPLELYVGGKLAQEDFLIELNALGYQRERSAERIGTYSLNANTIEFHSRGFRFYEGTESAQRVRVSFTNGYITKLTNAQGKPVAVVRIEPLLIGGLYPAHKEDRILVRLDQVPELLTQTLVVVEDREFYQHWGVSPKSIARAVWVNASAGGLRQGGSTLTQQLVKNFFLTSERSLKRKATEALMSLLLEMHYDKDEILEAYLNEVFLGQDGERAIHGFGLASQYYFSQPLAELQVHQVALLVGMVKGPSFYNPRRQPERALERRNLVIDLLANQDVISQQDAEQAKKKSLGISKKGSLANTTYPAFLDLVKRQLREDYRDQDLTEEGLRIFTSMDPILQRKAEDALQRTFKGLAGRKGIEAIETAMVVTHPETGEVQALLGSRQPRYAGFNRALDALRPIGSLVKPAIYLTALQQPEKYTLTSYLQDEAFSVQDAKGRIWSPQNYDRKEHGTIFLYQGLAFSHNLSSAKLGLDLGLPKVLQTLKGLGLQRDWPAYPSMLLGAGSMTPFETAHLYQTLANGGFNSSLRAIRSVLNAEGEPLGRYPLQVEQRFDAGAIYLTQEALRRAMTEGTGRSAYNKLPKNLRLAGKTGTSNDLRDSWFAGYGQDILAVAWMGRDDNGQTSLTGASGALQLWTNFMQSARPTSLAQVPPDNVVEVLIDPVQGFAVSRSCAGVVKMPYLKGSEPPLGDFCGEVVEPAEEVKQKSESGFKDWIKGWLNR</sequence>
<evidence type="ECO:0000259" key="25">
    <source>
        <dbReference type="Pfam" id="PF00905"/>
    </source>
</evidence>
<evidence type="ECO:0000256" key="18">
    <source>
        <dbReference type="ARBA" id="ARBA00023316"/>
    </source>
</evidence>
<evidence type="ECO:0000256" key="12">
    <source>
        <dbReference type="ARBA" id="ARBA00022801"/>
    </source>
</evidence>
<evidence type="ECO:0000256" key="4">
    <source>
        <dbReference type="ARBA" id="ARBA00007090"/>
    </source>
</evidence>
<organism evidence="28 29">
    <name type="scientific">Thiopseudomonas acetoxidans</name>
    <dbReference type="NCBI Taxonomy" id="3041622"/>
    <lineage>
        <taxon>Bacteria</taxon>
        <taxon>Pseudomonadati</taxon>
        <taxon>Pseudomonadota</taxon>
        <taxon>Gammaproteobacteria</taxon>
        <taxon>Pseudomonadales</taxon>
        <taxon>Pseudomonadaceae</taxon>
        <taxon>Thiopseudomonas</taxon>
    </lineage>
</organism>
<evidence type="ECO:0000256" key="7">
    <source>
        <dbReference type="ARBA" id="ARBA00022475"/>
    </source>
</evidence>
<gene>
    <name evidence="28" type="primary">mrcB</name>
    <name evidence="28" type="ORF">QEZ41_08005</name>
</gene>
<keyword evidence="12" id="KW-0378">Hydrolase</keyword>
<dbReference type="InterPro" id="IPR036950">
    <property type="entry name" value="PBP_transglycosylase"/>
</dbReference>
<dbReference type="InterPro" id="IPR001264">
    <property type="entry name" value="Glyco_trans_51"/>
</dbReference>
<keyword evidence="9" id="KW-0645">Protease</keyword>
<comment type="subcellular location">
    <subcellularLocation>
        <location evidence="2">Cell membrane</location>
    </subcellularLocation>
</comment>
<keyword evidence="10 23" id="KW-0328">Glycosyltransferase</keyword>
<evidence type="ECO:0000256" key="20">
    <source>
        <dbReference type="ARBA" id="ARBA00034000"/>
    </source>
</evidence>
<keyword evidence="16" id="KW-0046">Antibiotic resistance</keyword>